<dbReference type="RefSeq" id="WP_002434816.1">
    <property type="nucleotide sequence ID" value="NZ_BAFF01000003.1"/>
</dbReference>
<dbReference type="Pfam" id="PF00534">
    <property type="entry name" value="Glycos_transf_1"/>
    <property type="match status" value="1"/>
</dbReference>
<dbReference type="Gene3D" id="3.40.50.2000">
    <property type="entry name" value="Glycogen Phosphorylase B"/>
    <property type="match status" value="2"/>
</dbReference>
<evidence type="ECO:0000259" key="1">
    <source>
        <dbReference type="Pfam" id="PF00534"/>
    </source>
</evidence>
<comment type="caution">
    <text evidence="3">The sequence shown here is derived from an EMBL/GenBank/DDBJ whole genome shotgun (WGS) entry which is preliminary data.</text>
</comment>
<dbReference type="PANTHER" id="PTHR12526:SF625">
    <property type="entry name" value="PHOSPHATIDYLINOSITOL GLYCAN-CLASS A"/>
    <property type="match status" value="1"/>
</dbReference>
<feature type="domain" description="Glycosyltransferase 2-like" evidence="2">
    <location>
        <begin position="774"/>
        <end position="911"/>
    </location>
</feature>
<dbReference type="Gene3D" id="3.90.550.10">
    <property type="entry name" value="Spore Coat Polysaccharide Biosynthesis Protein SpsA, Chain A"/>
    <property type="match status" value="1"/>
</dbReference>
<evidence type="ECO:0000259" key="2">
    <source>
        <dbReference type="Pfam" id="PF00535"/>
    </source>
</evidence>
<dbReference type="InterPro" id="IPR001173">
    <property type="entry name" value="Glyco_trans_2-like"/>
</dbReference>
<protein>
    <recommendedName>
        <fullName evidence="5">Glycosyltransferase</fullName>
    </recommendedName>
</protein>
<dbReference type="Pfam" id="PF13692">
    <property type="entry name" value="Glyco_trans_1_4"/>
    <property type="match status" value="1"/>
</dbReference>
<dbReference type="SUPFAM" id="SSF53756">
    <property type="entry name" value="UDP-Glycosyltransferase/glycogen phosphorylase"/>
    <property type="match status" value="2"/>
</dbReference>
<dbReference type="AlphaFoldDB" id="H5V0Q0"/>
<dbReference type="EMBL" id="BAFF01000003">
    <property type="protein sequence ID" value="GAB51558.1"/>
    <property type="molecule type" value="Genomic_DNA"/>
</dbReference>
<dbReference type="CDD" id="cd03801">
    <property type="entry name" value="GT4_PimA-like"/>
    <property type="match status" value="1"/>
</dbReference>
<reference evidence="3 4" key="1">
    <citation type="submission" date="2012-02" db="EMBL/GenBank/DDBJ databases">
        <title>Whole genome shotgun sequence of Escherichia hermannii NBRC 105704.</title>
        <authorList>
            <person name="Yoshida I."/>
            <person name="Hosoyama A."/>
            <person name="Tsuchikane K."/>
            <person name="Katsumata H."/>
            <person name="Yamazaki S."/>
            <person name="Fujita N."/>
        </authorList>
    </citation>
    <scope>NUCLEOTIDE SEQUENCE [LARGE SCALE GENOMIC DNA]</scope>
    <source>
        <strain evidence="3 4">NBRC 105704</strain>
    </source>
</reference>
<proteinExistence type="predicted"/>
<dbReference type="GO" id="GO:1901135">
    <property type="term" value="P:carbohydrate derivative metabolic process"/>
    <property type="evidence" value="ECO:0007669"/>
    <property type="project" value="UniProtKB-ARBA"/>
</dbReference>
<evidence type="ECO:0008006" key="5">
    <source>
        <dbReference type="Google" id="ProtNLM"/>
    </source>
</evidence>
<dbReference type="Pfam" id="PF00535">
    <property type="entry name" value="Glycos_transf_2"/>
    <property type="match status" value="1"/>
</dbReference>
<dbReference type="CDD" id="cd00761">
    <property type="entry name" value="Glyco_tranf_GTA_type"/>
    <property type="match status" value="1"/>
</dbReference>
<name>H5V0Q0_ATLHE</name>
<keyword evidence="4" id="KW-1185">Reference proteome</keyword>
<organism evidence="3 4">
    <name type="scientific">Atlantibacter hermannii NBRC 105704</name>
    <dbReference type="NCBI Taxonomy" id="1115512"/>
    <lineage>
        <taxon>Bacteria</taxon>
        <taxon>Pseudomonadati</taxon>
        <taxon>Pseudomonadota</taxon>
        <taxon>Gammaproteobacteria</taxon>
        <taxon>Enterobacterales</taxon>
        <taxon>Enterobacteriaceae</taxon>
        <taxon>Atlantibacter</taxon>
    </lineage>
</organism>
<dbReference type="GeneID" id="92827822"/>
<dbReference type="SUPFAM" id="SSF53448">
    <property type="entry name" value="Nucleotide-diphospho-sugar transferases"/>
    <property type="match status" value="1"/>
</dbReference>
<evidence type="ECO:0000313" key="4">
    <source>
        <dbReference type="Proteomes" id="UP000010297"/>
    </source>
</evidence>
<evidence type="ECO:0000313" key="3">
    <source>
        <dbReference type="EMBL" id="GAB51558.1"/>
    </source>
</evidence>
<dbReference type="eggNOG" id="COG1216">
    <property type="taxonomic scope" value="Bacteria"/>
</dbReference>
<dbReference type="PANTHER" id="PTHR12526">
    <property type="entry name" value="GLYCOSYLTRANSFERASE"/>
    <property type="match status" value="1"/>
</dbReference>
<gene>
    <name evidence="3" type="ORF">EH105704_03_00620</name>
</gene>
<dbReference type="GO" id="GO:0016757">
    <property type="term" value="F:glycosyltransferase activity"/>
    <property type="evidence" value="ECO:0007669"/>
    <property type="project" value="InterPro"/>
</dbReference>
<dbReference type="InterPro" id="IPR029044">
    <property type="entry name" value="Nucleotide-diphossugar_trans"/>
</dbReference>
<dbReference type="Proteomes" id="UP000010297">
    <property type="component" value="Unassembled WGS sequence"/>
</dbReference>
<feature type="domain" description="Glycosyl transferase family 1" evidence="1">
    <location>
        <begin position="184"/>
        <end position="330"/>
    </location>
</feature>
<accession>H5V0Q0</accession>
<dbReference type="eggNOG" id="COG0438">
    <property type="taxonomic scope" value="Bacteria"/>
</dbReference>
<dbReference type="InterPro" id="IPR001296">
    <property type="entry name" value="Glyco_trans_1"/>
</dbReference>
<sequence length="1033" mass="115377">MNYCNQYPELEKFKGLRVAVLTTESAQGEAGGAERFYQGLLAGLIEIGCDAEIVQVIADESSFDQISKNYQYCRDLDLSRFDAVVSTKTPSYAVNHPNHVMYLVHTVRVFDDMFYETFPGDDPIRLAERAMLHQWDFEAISRVKAKFAIGHEVSNRLYRWRGIHCDVIHPPLGVNGFKQGTTGDYFFLPGRLHPWKRVHLAIEAVKASSLPLRLVIAGTGEAEQELKALAAGDSRIEFVGRLSDEELLDYYANALAIAFVPKKEDYGYVTLEGFASGKPVITCADSGEPTFFVKHKETGLICEANPEALCEGFEWLFNNVSSAIAMGQRGHELIKGMSWATVSKQLISAAMAPQVTLKEMPLSVVVADMQPIDPPIGGGRLRLLGLYHGLGENVKATYVGSYDWPGEKYRRHQLSPGLEEINIPLSQEHHLAAQEWAAQANGKTVIDVVFSQQGHLSPDYLTSVIENIKQAEVVVFSHPWVYPLIDPNLLQGKVVVYDSQNVEGYLRAQLFDDSNVAELAAIRQVIADEYLLGQRADLILACSQEDLLRFYRIYEFSPEKMRVVPNGVMAFTHQVPGDDERSAAKVALKYAADDKLAIFIGSAYGPNVEAAKFIAETLAPLVPEVTFVIAGGVGSVVEKVKYKNVHVTGMLSEEDKALWLSAADIAVNPMFSGSGTNIKMFDFMSMAMPTVTTKIGARGIDTGGLTAMLVVEPTKEAFATAISDLFENEYRRKVGTAARACVESSYAWERISDIVGRMLSSRAQLANQPQPHFSVVIPSYERPDQLLDLVSCLQKQTERDFEVIIVDQSEKPWSERGRDFGFPLCYYHSPVKGAVRARNTGAMLAQGKVIAFTDDDCRPGANWLANARKYFEVEGVVGVEGIIISDHHGDDNWRPVTNVGFESIGFMTANLMVRNSVFQYLGGFDLQFDHPHFREDTDFGWRMQQLGLVPYAKDVDVFHPAQLRSKERESASSRARFFQKDVLLYRKHPEKYQELFLQERHYVITSGFKENLLLGFKIENEPVPQWMAELLNA</sequence>